<keyword evidence="2 5" id="KW-0647">Proteasome</keyword>
<evidence type="ECO:0000256" key="1">
    <source>
        <dbReference type="ARBA" id="ARBA00007912"/>
    </source>
</evidence>
<dbReference type="Pfam" id="PF01399">
    <property type="entry name" value="PCI"/>
    <property type="match status" value="1"/>
</dbReference>
<dbReference type="InterPro" id="IPR050756">
    <property type="entry name" value="CSN3"/>
</dbReference>
<dbReference type="InterPro" id="IPR000717">
    <property type="entry name" value="PCI_dom"/>
</dbReference>
<dbReference type="InterPro" id="IPR011990">
    <property type="entry name" value="TPR-like_helical_dom_sf"/>
</dbReference>
<dbReference type="EMBL" id="JBBJCI010000121">
    <property type="protein sequence ID" value="KAK7248036.1"/>
    <property type="molecule type" value="Genomic_DNA"/>
</dbReference>
<dbReference type="InterPro" id="IPR036390">
    <property type="entry name" value="WH_DNA-bd_sf"/>
</dbReference>
<dbReference type="Pfam" id="PF25573">
    <property type="entry name" value="TPR_PSMD3_N"/>
    <property type="match status" value="1"/>
</dbReference>
<evidence type="ECO:0000256" key="3">
    <source>
        <dbReference type="SAM" id="MobiDB-lite"/>
    </source>
</evidence>
<keyword evidence="6" id="KW-1185">Reference proteome</keyword>
<dbReference type="SMART" id="SM00088">
    <property type="entry name" value="PINT"/>
    <property type="match status" value="1"/>
</dbReference>
<comment type="similarity">
    <text evidence="1">Belongs to the proteasome subunit S3 family.</text>
</comment>
<dbReference type="SMART" id="SM00753">
    <property type="entry name" value="PAM"/>
    <property type="match status" value="1"/>
</dbReference>
<dbReference type="PANTHER" id="PTHR10758:SF2">
    <property type="entry name" value="26S PROTEASOME NON-ATPASE REGULATORY SUBUNIT 3"/>
    <property type="match status" value="1"/>
</dbReference>
<feature type="domain" description="PCI" evidence="4">
    <location>
        <begin position="208"/>
        <end position="387"/>
    </location>
</feature>
<dbReference type="GO" id="GO:0000502">
    <property type="term" value="C:proteasome complex"/>
    <property type="evidence" value="ECO:0007669"/>
    <property type="project" value="UniProtKB-KW"/>
</dbReference>
<dbReference type="PANTHER" id="PTHR10758">
    <property type="entry name" value="26S PROTEASOME NON-ATPASE REGULATORY SUBUNIT 3/COP9 SIGNALOSOME COMPLEX SUBUNIT 3"/>
    <property type="match status" value="1"/>
</dbReference>
<feature type="region of interest" description="Disordered" evidence="3">
    <location>
        <begin position="417"/>
        <end position="458"/>
    </location>
</feature>
<reference evidence="5 6" key="1">
    <citation type="submission" date="2024-03" db="EMBL/GenBank/DDBJ databases">
        <title>Aureococcus anophagefferens CCMP1851 and Kratosvirus quantuckense: Draft genome of a second virus-susceptible host strain in the model system.</title>
        <authorList>
            <person name="Chase E."/>
            <person name="Truchon A.R."/>
            <person name="Schepens W."/>
            <person name="Wilhelm S.W."/>
        </authorList>
    </citation>
    <scope>NUCLEOTIDE SEQUENCE [LARGE SCALE GENOMIC DNA]</scope>
    <source>
        <strain evidence="5 6">CCMP1851</strain>
    </source>
</reference>
<proteinExistence type="inferred from homology"/>
<feature type="compositionally biased region" description="Basic and acidic residues" evidence="3">
    <location>
        <begin position="1"/>
        <end position="20"/>
    </location>
</feature>
<dbReference type="PROSITE" id="PS50250">
    <property type="entry name" value="PCI"/>
    <property type="match status" value="1"/>
</dbReference>
<gene>
    <name evidence="5" type="primary">PSMD3</name>
    <name evidence="5" type="ORF">SO694_00087060</name>
</gene>
<name>A0ABR1G3Y1_AURAN</name>
<sequence length="458" mass="51048">MAKDDVEMKDAKDDGKKDDDATVEEPPAPPDLLVAIEKNVVLIEKAVETSQTRLMMRALRNNGPIRKKADAEVLGRADVLPEVEIYVLTLCVSTLVRGRDFAAGAALSALLIPRLRAVQALRRALDPLSAKVYFYFALCHEKLGKFDDVRAQLFAAHRTAVLQHHEFSAAVLLNGLLRGMLEANLVEAALKLVSKTTFPETASNNQFCRYLYYTGRIQAIQLDYSDAFTKLMQSSRKAPANTALGFRLQVTKLTLLVQLLMGEIPDRSAFDGEGMRGELEPYLKLTQAVRRGDLLAYNKVVADYGAKFARDKTASLVRRLSQNVVKTGLRRINVSYSRISLEDVKTKLHLDSVRSAEFVCAKAIKDGVIDAVIDHDNACVKSKDVADIYSTIEPQKAFHRRVVFCLDVHNEAVKAMQYPPDAHKPKKALEDGEEAKDDEKQTDEELAKEIEEELGDEM</sequence>
<protein>
    <submittedName>
        <fullName evidence="5">Non-ATPase proteasome 26S subunit</fullName>
    </submittedName>
</protein>
<dbReference type="Proteomes" id="UP001363151">
    <property type="component" value="Unassembled WGS sequence"/>
</dbReference>
<evidence type="ECO:0000256" key="2">
    <source>
        <dbReference type="ARBA" id="ARBA00022942"/>
    </source>
</evidence>
<evidence type="ECO:0000313" key="6">
    <source>
        <dbReference type="Proteomes" id="UP001363151"/>
    </source>
</evidence>
<feature type="compositionally biased region" description="Basic and acidic residues" evidence="3">
    <location>
        <begin position="421"/>
        <end position="430"/>
    </location>
</feature>
<dbReference type="SUPFAM" id="SSF46785">
    <property type="entry name" value="Winged helix' DNA-binding domain"/>
    <property type="match status" value="1"/>
</dbReference>
<dbReference type="InterPro" id="IPR013586">
    <property type="entry name" value="PSMD3_C"/>
</dbReference>
<evidence type="ECO:0000313" key="5">
    <source>
        <dbReference type="EMBL" id="KAK7248036.1"/>
    </source>
</evidence>
<organism evidence="5 6">
    <name type="scientific">Aureococcus anophagefferens</name>
    <name type="common">Harmful bloom alga</name>
    <dbReference type="NCBI Taxonomy" id="44056"/>
    <lineage>
        <taxon>Eukaryota</taxon>
        <taxon>Sar</taxon>
        <taxon>Stramenopiles</taxon>
        <taxon>Ochrophyta</taxon>
        <taxon>Pelagophyceae</taxon>
        <taxon>Pelagomonadales</taxon>
        <taxon>Pelagomonadaceae</taxon>
        <taxon>Aureococcus</taxon>
    </lineage>
</organism>
<dbReference type="Pfam" id="PF08375">
    <property type="entry name" value="Rpn3_C"/>
    <property type="match status" value="1"/>
</dbReference>
<comment type="caution">
    <text evidence="5">The sequence shown here is derived from an EMBL/GenBank/DDBJ whole genome shotgun (WGS) entry which is preliminary data.</text>
</comment>
<feature type="compositionally biased region" description="Basic and acidic residues" evidence="3">
    <location>
        <begin position="437"/>
        <end position="449"/>
    </location>
</feature>
<dbReference type="Gene3D" id="1.25.40.570">
    <property type="match status" value="1"/>
</dbReference>
<feature type="region of interest" description="Disordered" evidence="3">
    <location>
        <begin position="1"/>
        <end position="29"/>
    </location>
</feature>
<dbReference type="SUPFAM" id="SSF48452">
    <property type="entry name" value="TPR-like"/>
    <property type="match status" value="1"/>
</dbReference>
<evidence type="ECO:0000259" key="4">
    <source>
        <dbReference type="PROSITE" id="PS50250"/>
    </source>
</evidence>
<accession>A0ABR1G3Y1</accession>
<dbReference type="InterPro" id="IPR057985">
    <property type="entry name" value="TPR_PSMD3_N"/>
</dbReference>